<evidence type="ECO:0000313" key="2">
    <source>
        <dbReference type="Proteomes" id="UP000321085"/>
    </source>
</evidence>
<comment type="caution">
    <text evidence="1">The sequence shown here is derived from an EMBL/GenBank/DDBJ whole genome shotgun (WGS) entry which is preliminary data.</text>
</comment>
<name>A0A512BWI6_9HYPH</name>
<evidence type="ECO:0000313" key="1">
    <source>
        <dbReference type="EMBL" id="GEO16323.1"/>
    </source>
</evidence>
<keyword evidence="2" id="KW-1185">Reference proteome</keyword>
<dbReference type="EMBL" id="BJYU01000062">
    <property type="protein sequence ID" value="GEO16323.1"/>
    <property type="molecule type" value="Genomic_DNA"/>
</dbReference>
<reference evidence="1 2" key="1">
    <citation type="submission" date="2019-07" db="EMBL/GenBank/DDBJ databases">
        <title>Whole genome shotgun sequence of Microvirga aerophila NBRC 106136.</title>
        <authorList>
            <person name="Hosoyama A."/>
            <person name="Uohara A."/>
            <person name="Ohji S."/>
            <person name="Ichikawa N."/>
        </authorList>
    </citation>
    <scope>NUCLEOTIDE SEQUENCE [LARGE SCALE GENOMIC DNA]</scope>
    <source>
        <strain evidence="1 2">NBRC 106136</strain>
    </source>
</reference>
<sequence>MLDLLSLGLRRPTMIISGFDRGAGLVRGTHVLQIVQTAEFKCSDVLNNPALARTINRSVA</sequence>
<accession>A0A512BWI6</accession>
<protein>
    <submittedName>
        <fullName evidence="1">Uncharacterized protein</fullName>
    </submittedName>
</protein>
<organism evidence="1 2">
    <name type="scientific">Microvirga aerophila</name>
    <dbReference type="NCBI Taxonomy" id="670291"/>
    <lineage>
        <taxon>Bacteria</taxon>
        <taxon>Pseudomonadati</taxon>
        <taxon>Pseudomonadota</taxon>
        <taxon>Alphaproteobacteria</taxon>
        <taxon>Hyphomicrobiales</taxon>
        <taxon>Methylobacteriaceae</taxon>
        <taxon>Microvirga</taxon>
    </lineage>
</organism>
<dbReference type="AlphaFoldDB" id="A0A512BWI6"/>
<gene>
    <name evidence="1" type="ORF">MAE02_40190</name>
</gene>
<dbReference type="Proteomes" id="UP000321085">
    <property type="component" value="Unassembled WGS sequence"/>
</dbReference>
<proteinExistence type="predicted"/>